<dbReference type="EMBL" id="CP001829">
    <property type="protein sequence ID" value="ADL09712.1"/>
    <property type="molecule type" value="Genomic_DNA"/>
</dbReference>
<dbReference type="eggNOG" id="ENOG5031IW8">
    <property type="taxonomic scope" value="Bacteria"/>
</dbReference>
<dbReference type="OrthoDB" id="9996089at2"/>
<gene>
    <name evidence="1" type="ORF">CPC231_01110</name>
</gene>
<reference evidence="1 2" key="2">
    <citation type="journal article" date="2011" name="PLoS ONE">
        <title>Evidence for reductive genome evolution and lateral acquisition of virulence functions in two Corynebacterium pseudotuberculosis strains.</title>
        <authorList>
            <person name="Ruiz J.C."/>
            <person name="D'Afonseca V."/>
            <person name="Silva A."/>
            <person name="Ali A."/>
            <person name="Pinto A.C."/>
            <person name="Santos A.R."/>
            <person name="Rocha A.A."/>
            <person name="Lopes D.O."/>
            <person name="Dorella F.A."/>
            <person name="Pacheco L.G."/>
            <person name="Costa M.P."/>
            <person name="Turk M.Z."/>
            <person name="Seyffert N."/>
            <person name="Moraes P.M."/>
            <person name="Soares S.C."/>
            <person name="Almeida S.S."/>
            <person name="Castro T.L."/>
            <person name="Abreu V.A."/>
            <person name="Trost E."/>
            <person name="Baumbach J."/>
            <person name="Tauch A."/>
            <person name="Schneider M.P."/>
            <person name="McCulloch J."/>
            <person name="Cerdeira L.T."/>
            <person name="Ramos R.T."/>
            <person name="Zerlotini A."/>
            <person name="Dominitini A."/>
            <person name="Resende D.M."/>
            <person name="Coser E.M."/>
            <person name="Oliveira L.M."/>
            <person name="Pedrosa A.L."/>
            <person name="Vieira C.U."/>
            <person name="Guimaraes C.T."/>
            <person name="Bartholomeu D.C."/>
            <person name="Oliveira D.M."/>
            <person name="Santos F.R."/>
            <person name="Rabelo E.M."/>
            <person name="Lobo F.P."/>
            <person name="Franco G.R."/>
            <person name="Costa A.F."/>
            <person name="Castro I.M."/>
            <person name="Dias S.R."/>
            <person name="Ferro J.A."/>
            <person name="Ortega J.M."/>
            <person name="Paiva L.V."/>
            <person name="Goulart L.R."/>
            <person name="Almeida J.F."/>
            <person name="Ferro M.I."/>
            <person name="Carneiro N.P."/>
            <person name="Falcao P.R."/>
            <person name="Grynberg P."/>
            <person name="Teixeira S.M."/>
            <person name="Brommonschenkel S."/>
            <person name="Oliveira S.C."/>
            <person name="Meyer R."/>
            <person name="Moore R.J."/>
            <person name="Miyoshi A."/>
            <person name="Oliveira G.C."/>
            <person name="Azevedo V."/>
        </authorList>
    </citation>
    <scope>NUCLEOTIDE SEQUENCE [LARGE SCALE GENOMIC DNA]</scope>
    <source>
        <strain evidence="1 2">C231</strain>
    </source>
</reference>
<dbReference type="AlphaFoldDB" id="D9QDY9"/>
<evidence type="ECO:0000313" key="1">
    <source>
        <dbReference type="EMBL" id="ADL09712.1"/>
    </source>
</evidence>
<accession>D9QDY9</accession>
<dbReference type="PATRIC" id="fig|681645.3.peg.225"/>
<reference evidence="1 2" key="1">
    <citation type="journal article" date="2011" name="J. Bacteriol.">
        <title>Complete genome sequence of Corynebacterium pseudotuberculosis I19, a strain isolated from a cow in Israel with bovine mastitis.</title>
        <authorList>
            <consortium name="Consortium: Rede Paraense de Genomica e Proteomica (RPGP)"/>
            <person name="Silva A."/>
            <person name="Schneider M.P."/>
            <person name="Cerdeira L."/>
            <person name="Barbosa M.S."/>
            <person name="Ramos R.T."/>
            <person name="Carneiro A.R."/>
            <person name="Santos R."/>
            <person name="Lima M."/>
            <person name="D'Afonseca V."/>
            <person name="Almeida S.S."/>
            <person name="Santos A.R."/>
            <person name="Soares S.C."/>
            <person name="Pinto A.C."/>
            <person name="Ali A."/>
            <person name="Dorella F.A."/>
            <person name="Rocha F."/>
            <person name="de Abreu V.A."/>
            <person name="Trost E."/>
            <person name="Tauch A."/>
            <person name="Shpigel N."/>
            <person name="Miyoshi A."/>
            <person name="Azevedo V."/>
        </authorList>
    </citation>
    <scope>NUCLEOTIDE SEQUENCE [LARGE SCALE GENOMIC DNA]</scope>
    <source>
        <strain evidence="1 2">C231</strain>
    </source>
</reference>
<keyword evidence="2" id="KW-1185">Reference proteome</keyword>
<sequence>MLQVLAEASFNEKEILRWTEKGKKVNHEIWYEEIPLDKSSHSSSLPGEIPVYFNGCSFNEGWDQDFHTTVA</sequence>
<protein>
    <submittedName>
        <fullName evidence="1">Uncharacterized protein</fullName>
    </submittedName>
</protein>
<name>D9QDY9_CORP2</name>
<dbReference type="HOGENOM" id="CLU_2733193_0_0_11"/>
<dbReference type="Proteomes" id="UP000000276">
    <property type="component" value="Chromosome"/>
</dbReference>
<evidence type="ECO:0000313" key="2">
    <source>
        <dbReference type="Proteomes" id="UP000000276"/>
    </source>
</evidence>
<proteinExistence type="predicted"/>
<dbReference type="KEGG" id="cpq:CPC231_01110"/>
<organism evidence="1 2">
    <name type="scientific">Corynebacterium pseudotuberculosis (strain C231)</name>
    <dbReference type="NCBI Taxonomy" id="681645"/>
    <lineage>
        <taxon>Bacteria</taxon>
        <taxon>Bacillati</taxon>
        <taxon>Actinomycetota</taxon>
        <taxon>Actinomycetes</taxon>
        <taxon>Mycobacteriales</taxon>
        <taxon>Corynebacteriaceae</taxon>
        <taxon>Corynebacterium</taxon>
    </lineage>
</organism>